<evidence type="ECO:0000313" key="7">
    <source>
        <dbReference type="Proteomes" id="UP001176940"/>
    </source>
</evidence>
<keyword evidence="7" id="KW-1185">Reference proteome</keyword>
<dbReference type="Gene3D" id="2.10.70.10">
    <property type="entry name" value="Complement Module, domain 1"/>
    <property type="match status" value="1"/>
</dbReference>
<dbReference type="SUPFAM" id="SSF57535">
    <property type="entry name" value="Complement control module/SCR domain"/>
    <property type="match status" value="1"/>
</dbReference>
<feature type="domain" description="Sushi" evidence="5">
    <location>
        <begin position="1"/>
        <end position="46"/>
    </location>
</feature>
<sequence length="113" mass="13290">MQYDHFSFGSRVNYTCNPGYSMTSKRNYRECQADGTWSGKPPVCKEPVCDQIWELQEEARKCTSTPDEWIKYLQVQYLYHQIENLKLDNEIKKKLNNAAVQISSTSEKRNQKT</sequence>
<dbReference type="PANTHER" id="PTHR45656">
    <property type="entry name" value="PROTEIN CBR-CLEC-78"/>
    <property type="match status" value="1"/>
</dbReference>
<evidence type="ECO:0000256" key="1">
    <source>
        <dbReference type="ARBA" id="ARBA00022729"/>
    </source>
</evidence>
<keyword evidence="3" id="KW-1015">Disulfide bond</keyword>
<name>A0ABN9KSP7_9NEOB</name>
<organism evidence="6 7">
    <name type="scientific">Ranitomeya imitator</name>
    <name type="common">mimic poison frog</name>
    <dbReference type="NCBI Taxonomy" id="111125"/>
    <lineage>
        <taxon>Eukaryota</taxon>
        <taxon>Metazoa</taxon>
        <taxon>Chordata</taxon>
        <taxon>Craniata</taxon>
        <taxon>Vertebrata</taxon>
        <taxon>Euteleostomi</taxon>
        <taxon>Amphibia</taxon>
        <taxon>Batrachia</taxon>
        <taxon>Anura</taxon>
        <taxon>Neobatrachia</taxon>
        <taxon>Hyloidea</taxon>
        <taxon>Dendrobatidae</taxon>
        <taxon>Dendrobatinae</taxon>
        <taxon>Ranitomeya</taxon>
    </lineage>
</organism>
<comment type="caution">
    <text evidence="4">Lacks conserved residue(s) required for the propagation of feature annotation.</text>
</comment>
<proteinExistence type="predicted"/>
<dbReference type="PROSITE" id="PS50923">
    <property type="entry name" value="SUSHI"/>
    <property type="match status" value="1"/>
</dbReference>
<dbReference type="CDD" id="cd00033">
    <property type="entry name" value="CCP"/>
    <property type="match status" value="1"/>
</dbReference>
<gene>
    <name evidence="6" type="ORF">RIMI_LOCUS976609</name>
</gene>
<dbReference type="InterPro" id="IPR035976">
    <property type="entry name" value="Sushi/SCR/CCP_sf"/>
</dbReference>
<dbReference type="InterPro" id="IPR000436">
    <property type="entry name" value="Sushi_SCR_CCP_dom"/>
</dbReference>
<keyword evidence="1" id="KW-0732">Signal</keyword>
<evidence type="ECO:0000256" key="2">
    <source>
        <dbReference type="ARBA" id="ARBA00022737"/>
    </source>
</evidence>
<keyword evidence="2" id="KW-0677">Repeat</keyword>
<dbReference type="EMBL" id="CAUEEQ010001226">
    <property type="protein sequence ID" value="CAJ0919302.1"/>
    <property type="molecule type" value="Genomic_DNA"/>
</dbReference>
<reference evidence="6" key="1">
    <citation type="submission" date="2023-07" db="EMBL/GenBank/DDBJ databases">
        <authorList>
            <person name="Stuckert A."/>
        </authorList>
    </citation>
    <scope>NUCLEOTIDE SEQUENCE</scope>
</reference>
<keyword evidence="4" id="KW-0768">Sushi</keyword>
<accession>A0ABN9KSP7</accession>
<dbReference type="InterPro" id="IPR051277">
    <property type="entry name" value="SEZ6_CSMD_C4BPB_Regulators"/>
</dbReference>
<dbReference type="Proteomes" id="UP001176940">
    <property type="component" value="Unassembled WGS sequence"/>
</dbReference>
<dbReference type="SMART" id="SM00032">
    <property type="entry name" value="CCP"/>
    <property type="match status" value="1"/>
</dbReference>
<evidence type="ECO:0000256" key="4">
    <source>
        <dbReference type="PROSITE-ProRule" id="PRU00302"/>
    </source>
</evidence>
<evidence type="ECO:0000256" key="3">
    <source>
        <dbReference type="ARBA" id="ARBA00023157"/>
    </source>
</evidence>
<dbReference type="Pfam" id="PF00084">
    <property type="entry name" value="Sushi"/>
    <property type="match status" value="1"/>
</dbReference>
<evidence type="ECO:0000259" key="5">
    <source>
        <dbReference type="PROSITE" id="PS50923"/>
    </source>
</evidence>
<comment type="caution">
    <text evidence="6">The sequence shown here is derived from an EMBL/GenBank/DDBJ whole genome shotgun (WGS) entry which is preliminary data.</text>
</comment>
<dbReference type="PANTHER" id="PTHR45656:SF4">
    <property type="entry name" value="PROTEIN CBR-CLEC-78"/>
    <property type="match status" value="1"/>
</dbReference>
<evidence type="ECO:0000313" key="6">
    <source>
        <dbReference type="EMBL" id="CAJ0919302.1"/>
    </source>
</evidence>
<protein>
    <recommendedName>
        <fullName evidence="5">Sushi domain-containing protein</fullName>
    </recommendedName>
</protein>